<keyword evidence="1" id="KW-0472">Membrane</keyword>
<name>A0AAJ1II92_9SPIO</name>
<dbReference type="Proteomes" id="UP001221217">
    <property type="component" value="Unassembled WGS sequence"/>
</dbReference>
<keyword evidence="1" id="KW-0812">Transmembrane</keyword>
<feature type="transmembrane region" description="Helical" evidence="1">
    <location>
        <begin position="343"/>
        <end position="374"/>
    </location>
</feature>
<feature type="transmembrane region" description="Helical" evidence="1">
    <location>
        <begin position="149"/>
        <end position="171"/>
    </location>
</feature>
<evidence type="ECO:0000313" key="2">
    <source>
        <dbReference type="EMBL" id="MDC7228462.1"/>
    </source>
</evidence>
<accession>A0AAJ1II92</accession>
<organism evidence="2 3">
    <name type="scientific">Candidatus Thalassospirochaeta sargassi</name>
    <dbReference type="NCBI Taxonomy" id="3119039"/>
    <lineage>
        <taxon>Bacteria</taxon>
        <taxon>Pseudomonadati</taxon>
        <taxon>Spirochaetota</taxon>
        <taxon>Spirochaetia</taxon>
        <taxon>Spirochaetales</taxon>
        <taxon>Spirochaetaceae</taxon>
        <taxon>Candidatus Thalassospirochaeta</taxon>
    </lineage>
</organism>
<feature type="transmembrane region" description="Helical" evidence="1">
    <location>
        <begin position="263"/>
        <end position="290"/>
    </location>
</feature>
<dbReference type="Pfam" id="PF07613">
    <property type="entry name" value="DUF1576"/>
    <property type="match status" value="2"/>
</dbReference>
<sequence length="417" mass="43797">MKNDKILMLFFPLLIAGFIIMAVIIDGGAALSGFLRLQIKPARLINDFFMTEGVGAALVNSAAVGLTGFLVIVINGTRLSGPTYAAIFTMMGFGLFGKTPLNILPIFAGVFFASRFALKTFKEYIIIALFGTALGPLVSAIAFEAGLPAAIAIPAGIAGGVLTGFFLPAIAVSMLHLHQGYNLYNMGLTCGFFSLFAASLLKAGGSSLAADSYWYIEPSLALTLLIPVISVLLIIVGFIDGRGGSLKTFVKIQRQVGRLPSDFIDLVSVGGSFINSGMVGLFGTVIILIIGGDFNGPVIGGLLTIMGFAAFGTHLKNSWPIVAGVIIAALVFSMPLTSPGVQLAIIFCTTLAPVAGQFGIFPGILAGFLHMLMVSQTGSWQGGMNLYNNGFSGGLVAALIVAVVQWYRSNRKEKKFK</sequence>
<feature type="transmembrane region" description="Helical" evidence="1">
    <location>
        <begin position="86"/>
        <end position="112"/>
    </location>
</feature>
<gene>
    <name evidence="2" type="ORF">PQJ61_17000</name>
</gene>
<feature type="transmembrane region" description="Helical" evidence="1">
    <location>
        <begin position="183"/>
        <end position="201"/>
    </location>
</feature>
<reference evidence="2 3" key="1">
    <citation type="submission" date="2022-12" db="EMBL/GenBank/DDBJ databases">
        <title>Metagenome assembled genome from gulf of manar.</title>
        <authorList>
            <person name="Kohli P."/>
            <person name="Pk S."/>
            <person name="Venkata Ramana C."/>
            <person name="Sasikala C."/>
        </authorList>
    </citation>
    <scope>NUCLEOTIDE SEQUENCE [LARGE SCALE GENOMIC DNA]</scope>
    <source>
        <strain evidence="2">JB008</strain>
    </source>
</reference>
<feature type="transmembrane region" description="Helical" evidence="1">
    <location>
        <begin position="53"/>
        <end position="74"/>
    </location>
</feature>
<feature type="transmembrane region" description="Helical" evidence="1">
    <location>
        <begin position="6"/>
        <end position="32"/>
    </location>
</feature>
<dbReference type="EMBL" id="JAQQAL010000049">
    <property type="protein sequence ID" value="MDC7228462.1"/>
    <property type="molecule type" value="Genomic_DNA"/>
</dbReference>
<feature type="transmembrane region" description="Helical" evidence="1">
    <location>
        <begin position="124"/>
        <end position="143"/>
    </location>
</feature>
<feature type="transmembrane region" description="Helical" evidence="1">
    <location>
        <begin position="386"/>
        <end position="407"/>
    </location>
</feature>
<protein>
    <submittedName>
        <fullName evidence="2">DUF1576 domain-containing protein</fullName>
    </submittedName>
</protein>
<evidence type="ECO:0000313" key="3">
    <source>
        <dbReference type="Proteomes" id="UP001221217"/>
    </source>
</evidence>
<feature type="transmembrane region" description="Helical" evidence="1">
    <location>
        <begin position="296"/>
        <end position="312"/>
    </location>
</feature>
<evidence type="ECO:0000256" key="1">
    <source>
        <dbReference type="SAM" id="Phobius"/>
    </source>
</evidence>
<dbReference type="AlphaFoldDB" id="A0AAJ1II92"/>
<keyword evidence="1" id="KW-1133">Transmembrane helix</keyword>
<feature type="transmembrane region" description="Helical" evidence="1">
    <location>
        <begin position="221"/>
        <end position="242"/>
    </location>
</feature>
<comment type="caution">
    <text evidence="2">The sequence shown here is derived from an EMBL/GenBank/DDBJ whole genome shotgun (WGS) entry which is preliminary data.</text>
</comment>
<feature type="transmembrane region" description="Helical" evidence="1">
    <location>
        <begin position="319"/>
        <end position="337"/>
    </location>
</feature>
<dbReference type="InterPro" id="IPR011470">
    <property type="entry name" value="DUF1576"/>
</dbReference>
<proteinExistence type="predicted"/>